<evidence type="ECO:0000313" key="2">
    <source>
        <dbReference type="Proteomes" id="UP000253606"/>
    </source>
</evidence>
<organism evidence="1 2">
    <name type="scientific">Acidisarcina polymorpha</name>
    <dbReference type="NCBI Taxonomy" id="2211140"/>
    <lineage>
        <taxon>Bacteria</taxon>
        <taxon>Pseudomonadati</taxon>
        <taxon>Acidobacteriota</taxon>
        <taxon>Terriglobia</taxon>
        <taxon>Terriglobales</taxon>
        <taxon>Acidobacteriaceae</taxon>
        <taxon>Acidisarcina</taxon>
    </lineage>
</organism>
<protein>
    <submittedName>
        <fullName evidence="1">Uncharacterized protein</fullName>
    </submittedName>
</protein>
<evidence type="ECO:0000313" key="1">
    <source>
        <dbReference type="EMBL" id="AXC12685.1"/>
    </source>
</evidence>
<sequence length="37" mass="3997">MPLVTISGMTALTEVVVSAKSMRAFQPQSPFESQITL</sequence>
<dbReference type="EMBL" id="CP030840">
    <property type="protein sequence ID" value="AXC12685.1"/>
    <property type="molecule type" value="Genomic_DNA"/>
</dbReference>
<keyword evidence="2" id="KW-1185">Reference proteome</keyword>
<proteinExistence type="predicted"/>
<name>A0A2Z5G209_9BACT</name>
<dbReference type="KEGG" id="abas:ACPOL_3398"/>
<dbReference type="Proteomes" id="UP000253606">
    <property type="component" value="Chromosome"/>
</dbReference>
<gene>
    <name evidence="1" type="ORF">ACPOL_3398</name>
</gene>
<dbReference type="AlphaFoldDB" id="A0A2Z5G209"/>
<reference evidence="1 2" key="1">
    <citation type="journal article" date="2018" name="Front. Microbiol.">
        <title>Hydrolytic Capabilities as a Key to Environmental Success: Chitinolytic and Cellulolytic Acidobacteria From Acidic Sub-arctic Soils and Boreal Peatlands.</title>
        <authorList>
            <person name="Belova S.E."/>
            <person name="Ravin N.V."/>
            <person name="Pankratov T.A."/>
            <person name="Rakitin A.L."/>
            <person name="Ivanova A.A."/>
            <person name="Beletsky A.V."/>
            <person name="Mardanov A.V."/>
            <person name="Sinninghe Damste J.S."/>
            <person name="Dedysh S.N."/>
        </authorList>
    </citation>
    <scope>NUCLEOTIDE SEQUENCE [LARGE SCALE GENOMIC DNA]</scope>
    <source>
        <strain evidence="1 2">SBC82</strain>
    </source>
</reference>
<accession>A0A2Z5G209</accession>